<proteinExistence type="predicted"/>
<dbReference type="EMBL" id="CCYD01000288">
    <property type="protein sequence ID" value="CEG37591.1"/>
    <property type="molecule type" value="Genomic_DNA"/>
</dbReference>
<dbReference type="Proteomes" id="UP000054928">
    <property type="component" value="Unassembled WGS sequence"/>
</dbReference>
<dbReference type="AlphaFoldDB" id="A0A0P1AAL8"/>
<name>A0A0P1AAL8_PLAHL</name>
<sequence length="212" mass="24231">MLPEEVKAPSSFANRRVWSKFLMHDGRIICDRVDRPENVRPLTLLNSIFSEFVGGCQGKIEITREDVTFAENVAKAMQQYYSLEAQRATEFRELLESYLGIPVLCQNNEKSQNDGSIFSGMRGLLCMNLEVKLERGLGDAGMQNIAFYIHQYKFARYSEEYEIPALLVELEGPWLGVSAVLNINGSIVHEHLSPQLPLAAPNHKQCYYVWRR</sequence>
<keyword evidence="2" id="KW-1185">Reference proteome</keyword>
<evidence type="ECO:0000313" key="1">
    <source>
        <dbReference type="EMBL" id="CEG37591.1"/>
    </source>
</evidence>
<dbReference type="GeneID" id="36400425"/>
<reference evidence="2" key="1">
    <citation type="submission" date="2014-09" db="EMBL/GenBank/DDBJ databases">
        <authorList>
            <person name="Sharma Rahul"/>
            <person name="Thines Marco"/>
        </authorList>
    </citation>
    <scope>NUCLEOTIDE SEQUENCE [LARGE SCALE GENOMIC DNA]</scope>
</reference>
<accession>A0A0P1AAL8</accession>
<dbReference type="OrthoDB" id="155726at2759"/>
<evidence type="ECO:0000313" key="2">
    <source>
        <dbReference type="Proteomes" id="UP000054928"/>
    </source>
</evidence>
<dbReference type="RefSeq" id="XP_024573960.1">
    <property type="nucleotide sequence ID" value="XM_024722933.1"/>
</dbReference>
<organism evidence="1 2">
    <name type="scientific">Plasmopara halstedii</name>
    <name type="common">Downy mildew of sunflower</name>
    <dbReference type="NCBI Taxonomy" id="4781"/>
    <lineage>
        <taxon>Eukaryota</taxon>
        <taxon>Sar</taxon>
        <taxon>Stramenopiles</taxon>
        <taxon>Oomycota</taxon>
        <taxon>Peronosporomycetes</taxon>
        <taxon>Peronosporales</taxon>
        <taxon>Peronosporaceae</taxon>
        <taxon>Plasmopara</taxon>
    </lineage>
</organism>
<protein>
    <submittedName>
        <fullName evidence="1">Uncharacterized protein</fullName>
    </submittedName>
</protein>